<evidence type="ECO:0000313" key="3">
    <source>
        <dbReference type="Proteomes" id="UP000238701"/>
    </source>
</evidence>
<evidence type="ECO:0000256" key="1">
    <source>
        <dbReference type="SAM" id="MobiDB-lite"/>
    </source>
</evidence>
<evidence type="ECO:0000313" key="2">
    <source>
        <dbReference type="EMBL" id="SPF44662.1"/>
    </source>
</evidence>
<dbReference type="Proteomes" id="UP000238701">
    <property type="component" value="Unassembled WGS sequence"/>
</dbReference>
<protein>
    <submittedName>
        <fullName evidence="2">Uncharacterized protein</fullName>
    </submittedName>
</protein>
<dbReference type="AlphaFoldDB" id="A0A2U3KYF2"/>
<reference evidence="3" key="1">
    <citation type="submission" date="2018-02" db="EMBL/GenBank/DDBJ databases">
        <authorList>
            <person name="Hausmann B."/>
        </authorList>
    </citation>
    <scope>NUCLEOTIDE SEQUENCE [LARGE SCALE GENOMIC DNA]</scope>
    <source>
        <strain evidence="3">Peat soil MAG SbA1</strain>
    </source>
</reference>
<organism evidence="2 3">
    <name type="scientific">Candidatus Sulfotelmatobacter kueseliae</name>
    <dbReference type="NCBI Taxonomy" id="2042962"/>
    <lineage>
        <taxon>Bacteria</taxon>
        <taxon>Pseudomonadati</taxon>
        <taxon>Acidobacteriota</taxon>
        <taxon>Terriglobia</taxon>
        <taxon>Terriglobales</taxon>
        <taxon>Candidatus Korobacteraceae</taxon>
        <taxon>Candidatus Sulfotelmatobacter</taxon>
    </lineage>
</organism>
<dbReference type="EMBL" id="OMOD01000150">
    <property type="protein sequence ID" value="SPF44662.1"/>
    <property type="molecule type" value="Genomic_DNA"/>
</dbReference>
<proteinExistence type="predicted"/>
<accession>A0A2U3KYF2</accession>
<gene>
    <name evidence="2" type="ORF">SBA1_550027</name>
</gene>
<feature type="region of interest" description="Disordered" evidence="1">
    <location>
        <begin position="82"/>
        <end position="101"/>
    </location>
</feature>
<name>A0A2U3KYF2_9BACT</name>
<sequence length="101" mass="11680">MCGILPVVMLKDRLRSKPKESEPIMTHDLRIARVQKTLRWFEEDIPLLQMRVKDLSKERQESAKQFAAAVIRQTRAELEKLLREQPASETDPAEPPCEPAD</sequence>